<organism evidence="3 4">
    <name type="scientific">Agrobacterium vitis</name>
    <name type="common">Rhizobium vitis</name>
    <dbReference type="NCBI Taxonomy" id="373"/>
    <lineage>
        <taxon>Bacteria</taxon>
        <taxon>Pseudomonadati</taxon>
        <taxon>Pseudomonadota</taxon>
        <taxon>Alphaproteobacteria</taxon>
        <taxon>Hyphomicrobiales</taxon>
        <taxon>Rhizobiaceae</taxon>
        <taxon>Rhizobium/Agrobacterium group</taxon>
        <taxon>Agrobacterium</taxon>
    </lineage>
</organism>
<protein>
    <submittedName>
        <fullName evidence="3">Phage tail length tape measure family protein</fullName>
    </submittedName>
</protein>
<proteinExistence type="predicted"/>
<keyword evidence="1" id="KW-0175">Coiled coil</keyword>
<feature type="domain" description="Bacteriophage tail tape measure N-terminal" evidence="2">
    <location>
        <begin position="143"/>
        <end position="346"/>
    </location>
</feature>
<sequence>MATPLKLAATVTLDASQVPAGAQATKQAIAGIGTEASTSTTKLQQMIAAQTGLGSPAANQNVREWTGALAMQGRSLDELRAKYNPLFATINQYKASLTEIRTLHAQGVLSTDEMTAAISRNRQATLASIDAIKGRNSAMNGDRESQFRRQNLTYQVFDIGQSAALGMPLSMVAMQQGPQIIQMYAGQGGVNSALKDLGTIASGAGRLITPLTVSIGGLTAAALVGASAWNGYLTSTKEVSTAANGLGRAVAGTATQMEAAAQAGAASAGVSVKSARSMEAAFLRTGRIGNENFEGLISISKDFAATIGTDAASAGQALADLFADPAKAAQVLYQQYGLIDAATAKQATNLAAQNRQSEAQAVLLKALPPQLASATQATTALGRAWEGVSTASSNAFDWIGKTIDKGAGIKTLAERIAGLRNQLSVGGPTGRGARGSDKIQAELDALLAQQASEQAAEAERQRKAAEIRKSQAALSAADAVPANADAAKRQSLTNSIAAMQSGLTIQSLSPEDRAKLTAGIEAQTRALDALNNRQARAAEMDRLDIQIQNERNPLVRADLEARRTRLQMADQELSAEQVSAEAARARNRVIQETIASSQAQAADMQAEASIREKLNAQVAAGTLTSEQAQTRLEAELQLRPLIAAAALAEGDAKTKLLDTINQLRAGYEGLAASQRDASAASYLQSQTATVDRLRYQTSIATRPASDQSALLAQYDAEVKIRELGTDPTSKRADDIRRVARETAAWNTQLAKTTEAWNSVQQSAGNTIDSIVDGLSSGNIKDAAKNIVSDINKTFLELAVKNPLKNALLGTSSGTLSDVGGISGILSRLFGGGSDTASITSKALGQSVGSMQVTAGTVMLNGGVTSGLTGLLGGSQSAANSNSNILDLSAYRKAISSIESGGNYSALGPVTASGDRAYGAYQVMGSNIPSWTKSALGTSMTPNEYLGSSQAQDAVFNKYFGASVSKYGNAQDAASVWFSGKPMASAGNATDVLGTTSTAYVDKFNSALGNVTGSTNSAASGLGGLNSATGVAAKGLDGLGSGMGKFGQVLAQAQASGNGGLASLLGGLTSYGQSVFNSSSQFQSAILSGGIGLYSGGGYTGAGGVYEPAGVVHKGEIVWSQSDIARAGGPHTVEAMRLGKRGYADGGVVDSYPTPKRLWSAANGNDQPGAGVSAPRSATITLNMAGAYGKDEMRAEAYAGMQQALDEYDRAMPDRMQTISAHPRWR</sequence>
<dbReference type="EMBL" id="JACXXJ020000005">
    <property type="protein sequence ID" value="MBF2715503.1"/>
    <property type="molecule type" value="Genomic_DNA"/>
</dbReference>
<reference evidence="3" key="1">
    <citation type="submission" date="2020-11" db="EMBL/GenBank/DDBJ databases">
        <title>Agrobacterium vitis strain K377 genome.</title>
        <authorList>
            <person name="Xi H."/>
        </authorList>
    </citation>
    <scope>NUCLEOTIDE SEQUENCE</scope>
    <source>
        <strain evidence="3">K377</strain>
    </source>
</reference>
<evidence type="ECO:0000256" key="1">
    <source>
        <dbReference type="SAM" id="Coils"/>
    </source>
</evidence>
<dbReference type="InterPro" id="IPR009628">
    <property type="entry name" value="Phage_tape_measure_N"/>
</dbReference>
<dbReference type="Proteomes" id="UP000655037">
    <property type="component" value="Unassembled WGS sequence"/>
</dbReference>
<feature type="coiled-coil region" evidence="1">
    <location>
        <begin position="513"/>
        <end position="540"/>
    </location>
</feature>
<dbReference type="Pfam" id="PF06791">
    <property type="entry name" value="TMP_2"/>
    <property type="match status" value="1"/>
</dbReference>
<dbReference type="RefSeq" id="WP_194416651.1">
    <property type="nucleotide sequence ID" value="NZ_JACXXJ020000005.1"/>
</dbReference>
<accession>A0AAE2US48</accession>
<gene>
    <name evidence="3" type="ORF">IEI95_014885</name>
</gene>
<evidence type="ECO:0000313" key="4">
    <source>
        <dbReference type="Proteomes" id="UP000655037"/>
    </source>
</evidence>
<comment type="caution">
    <text evidence="3">The sequence shown here is derived from an EMBL/GenBank/DDBJ whole genome shotgun (WGS) entry which is preliminary data.</text>
</comment>
<dbReference type="AlphaFoldDB" id="A0AAE2US48"/>
<name>A0AAE2US48_AGRVI</name>
<feature type="coiled-coil region" evidence="1">
    <location>
        <begin position="448"/>
        <end position="475"/>
    </location>
</feature>
<evidence type="ECO:0000313" key="3">
    <source>
        <dbReference type="EMBL" id="MBF2715503.1"/>
    </source>
</evidence>
<evidence type="ECO:0000259" key="2">
    <source>
        <dbReference type="Pfam" id="PF06791"/>
    </source>
</evidence>